<organism evidence="2 3">
    <name type="scientific">Mycoplasmopsis mustelae</name>
    <dbReference type="NCBI Taxonomy" id="171289"/>
    <lineage>
        <taxon>Bacteria</taxon>
        <taxon>Bacillati</taxon>
        <taxon>Mycoplasmatota</taxon>
        <taxon>Mycoplasmoidales</taxon>
        <taxon>Metamycoplasmataceae</taxon>
        <taxon>Mycoplasmopsis</taxon>
    </lineage>
</organism>
<dbReference type="EMBL" id="SOCN01000005">
    <property type="protein sequence ID" value="TDV22863.1"/>
    <property type="molecule type" value="Genomic_DNA"/>
</dbReference>
<feature type="transmembrane region" description="Helical" evidence="1">
    <location>
        <begin position="20"/>
        <end position="41"/>
    </location>
</feature>
<gene>
    <name evidence="2" type="ORF">BCF59_0712</name>
</gene>
<dbReference type="RefSeq" id="WP_268810734.1">
    <property type="nucleotide sequence ID" value="NZ_SOCN01000005.1"/>
</dbReference>
<dbReference type="Proteomes" id="UP000295757">
    <property type="component" value="Unassembled WGS sequence"/>
</dbReference>
<evidence type="ECO:0000313" key="2">
    <source>
        <dbReference type="EMBL" id="TDV22863.1"/>
    </source>
</evidence>
<keyword evidence="3" id="KW-1185">Reference proteome</keyword>
<keyword evidence="1" id="KW-0472">Membrane</keyword>
<comment type="caution">
    <text evidence="2">The sequence shown here is derived from an EMBL/GenBank/DDBJ whole genome shotgun (WGS) entry which is preliminary data.</text>
</comment>
<name>A0A4R7UDY6_9BACT</name>
<reference evidence="2 3" key="1">
    <citation type="submission" date="2019-03" db="EMBL/GenBank/DDBJ databases">
        <title>Genomic Encyclopedia of Archaeal and Bacterial Type Strains, Phase II (KMG-II): from individual species to whole genera.</title>
        <authorList>
            <person name="Goeker M."/>
        </authorList>
    </citation>
    <scope>NUCLEOTIDE SEQUENCE [LARGE SCALE GENOMIC DNA]</scope>
    <source>
        <strain evidence="2 3">ATCC 35214</strain>
    </source>
</reference>
<keyword evidence="1" id="KW-0812">Transmembrane</keyword>
<accession>A0A4R7UDY6</accession>
<proteinExistence type="predicted"/>
<keyword evidence="1" id="KW-1133">Transmembrane helix</keyword>
<evidence type="ECO:0000313" key="3">
    <source>
        <dbReference type="Proteomes" id="UP000295757"/>
    </source>
</evidence>
<evidence type="ECO:0000256" key="1">
    <source>
        <dbReference type="SAM" id="Phobius"/>
    </source>
</evidence>
<dbReference type="AlphaFoldDB" id="A0A4R7UDY6"/>
<protein>
    <submittedName>
        <fullName evidence="2">Uncharacterized protein</fullName>
    </submittedName>
</protein>
<sequence>MKEAKNEKKFMSCLGDVKIYWPIWTGFVVGLVVILILLVIVRFA</sequence>